<gene>
    <name evidence="1" type="ORF">CCAN12_770054</name>
</gene>
<protein>
    <submittedName>
        <fullName evidence="1">Uncharacterized protein</fullName>
    </submittedName>
</protein>
<dbReference type="EMBL" id="CDOE01000075">
    <property type="protein sequence ID" value="CEN39751.1"/>
    <property type="molecule type" value="Genomic_DNA"/>
</dbReference>
<dbReference type="Proteomes" id="UP000044026">
    <property type="component" value="Unassembled WGS sequence"/>
</dbReference>
<accession>A0A0B7HJ67</accession>
<dbReference type="AlphaFoldDB" id="A0A0B7HJ67"/>
<name>A0A0B7HJ67_9FLAO</name>
<reference evidence="1 2" key="1">
    <citation type="submission" date="2015-01" db="EMBL/GenBank/DDBJ databases">
        <authorList>
            <person name="Xiang T."/>
            <person name="Song Y."/>
            <person name="Huang L."/>
            <person name="Wang B."/>
            <person name="Wu P."/>
        </authorList>
    </citation>
    <scope>NUCLEOTIDE SEQUENCE [LARGE SCALE GENOMIC DNA]</scope>
    <source>
        <strain evidence="1 2">Cc12</strain>
    </source>
</reference>
<organism evidence="1 2">
    <name type="scientific">Capnocytophaga canimorsus</name>
    <dbReference type="NCBI Taxonomy" id="28188"/>
    <lineage>
        <taxon>Bacteria</taxon>
        <taxon>Pseudomonadati</taxon>
        <taxon>Bacteroidota</taxon>
        <taxon>Flavobacteriia</taxon>
        <taxon>Flavobacteriales</taxon>
        <taxon>Flavobacteriaceae</taxon>
        <taxon>Capnocytophaga</taxon>
    </lineage>
</organism>
<evidence type="ECO:0000313" key="1">
    <source>
        <dbReference type="EMBL" id="CEN39751.1"/>
    </source>
</evidence>
<proteinExistence type="predicted"/>
<evidence type="ECO:0000313" key="2">
    <source>
        <dbReference type="Proteomes" id="UP000044026"/>
    </source>
</evidence>
<sequence length="47" mass="5589">MFFPTLKIHDPVSWQTKVEKTAENEFSLIVTAQIERGWRLYAQKYST</sequence>